<reference evidence="12" key="1">
    <citation type="journal article" date="2015" name="Int. J. Syst. Evol. Microbiol.">
        <title>Rhizobium alvei sp. nov., isolated from a freshwater river.</title>
        <authorList>
            <person name="Sheu S.Y."/>
            <person name="Huang H.W."/>
            <person name="Young C.C."/>
            <person name="Chen W.M."/>
        </authorList>
    </citation>
    <scope>NUCLEOTIDE SEQUENCE</scope>
    <source>
        <strain evidence="12">TNR-22</strain>
    </source>
</reference>
<feature type="domain" description="Aconitase A/isopropylmalate dehydratase small subunit swivel" evidence="11">
    <location>
        <begin position="1"/>
        <end position="119"/>
    </location>
</feature>
<dbReference type="InterPro" id="IPR000573">
    <property type="entry name" value="AconitaseA/IPMdHydase_ssu_swvl"/>
</dbReference>
<dbReference type="NCBIfam" id="NF002458">
    <property type="entry name" value="PRK01641.1"/>
    <property type="match status" value="1"/>
</dbReference>
<evidence type="ECO:0000256" key="8">
    <source>
        <dbReference type="ARBA" id="ARBA00023239"/>
    </source>
</evidence>
<keyword evidence="6 10" id="KW-0432">Leucine biosynthesis</keyword>
<comment type="similarity">
    <text evidence="4 10">Belongs to the LeuD family. LeuD type 1 subfamily.</text>
</comment>
<dbReference type="EMBL" id="JAUOZU010000014">
    <property type="protein sequence ID" value="MDO6966004.1"/>
    <property type="molecule type" value="Genomic_DNA"/>
</dbReference>
<dbReference type="NCBIfam" id="TIGR00171">
    <property type="entry name" value="leuD"/>
    <property type="match status" value="1"/>
</dbReference>
<keyword evidence="9 10" id="KW-0100">Branched-chain amino acid biosynthesis</keyword>
<evidence type="ECO:0000313" key="12">
    <source>
        <dbReference type="EMBL" id="MDO6966004.1"/>
    </source>
</evidence>
<evidence type="ECO:0000256" key="9">
    <source>
        <dbReference type="ARBA" id="ARBA00023304"/>
    </source>
</evidence>
<evidence type="ECO:0000259" key="11">
    <source>
        <dbReference type="Pfam" id="PF00694"/>
    </source>
</evidence>
<dbReference type="EC" id="4.2.1.33" evidence="10"/>
<evidence type="ECO:0000256" key="5">
    <source>
        <dbReference type="ARBA" id="ARBA00011271"/>
    </source>
</evidence>
<evidence type="ECO:0000256" key="6">
    <source>
        <dbReference type="ARBA" id="ARBA00022430"/>
    </source>
</evidence>
<comment type="pathway">
    <text evidence="3 10">Amino-acid biosynthesis; L-leucine biosynthesis; L-leucine from 3-methyl-2-oxobutanoate: step 2/4.</text>
</comment>
<evidence type="ECO:0000256" key="3">
    <source>
        <dbReference type="ARBA" id="ARBA00004729"/>
    </source>
</evidence>
<keyword evidence="7 10" id="KW-0028">Amino-acid biosynthesis</keyword>
<dbReference type="Gene3D" id="3.20.19.10">
    <property type="entry name" value="Aconitase, domain 4"/>
    <property type="match status" value="1"/>
</dbReference>
<keyword evidence="13" id="KW-1185">Reference proteome</keyword>
<evidence type="ECO:0000256" key="7">
    <source>
        <dbReference type="ARBA" id="ARBA00022605"/>
    </source>
</evidence>
<accession>A0ABT8YQL1</accession>
<dbReference type="InterPro" id="IPR004431">
    <property type="entry name" value="3-IsopropMal_deHydase_ssu"/>
</dbReference>
<evidence type="ECO:0000256" key="2">
    <source>
        <dbReference type="ARBA" id="ARBA00002695"/>
    </source>
</evidence>
<comment type="caution">
    <text evidence="12">The sequence shown here is derived from an EMBL/GenBank/DDBJ whole genome shotgun (WGS) entry which is preliminary data.</text>
</comment>
<reference evidence="12" key="2">
    <citation type="submission" date="2023-07" db="EMBL/GenBank/DDBJ databases">
        <authorList>
            <person name="Shen H."/>
        </authorList>
    </citation>
    <scope>NUCLEOTIDE SEQUENCE</scope>
    <source>
        <strain evidence="12">TNR-22</strain>
    </source>
</reference>
<evidence type="ECO:0000256" key="10">
    <source>
        <dbReference type="HAMAP-Rule" id="MF_01031"/>
    </source>
</evidence>
<comment type="catalytic activity">
    <reaction evidence="1 10">
        <text>(2R,3S)-3-isopropylmalate = (2S)-2-isopropylmalate</text>
        <dbReference type="Rhea" id="RHEA:32287"/>
        <dbReference type="ChEBI" id="CHEBI:1178"/>
        <dbReference type="ChEBI" id="CHEBI:35121"/>
        <dbReference type="EC" id="4.2.1.33"/>
    </reaction>
</comment>
<dbReference type="InterPro" id="IPR050075">
    <property type="entry name" value="LeuD"/>
</dbReference>
<dbReference type="Pfam" id="PF00694">
    <property type="entry name" value="Aconitase_C"/>
    <property type="match status" value="1"/>
</dbReference>
<dbReference type="SUPFAM" id="SSF52016">
    <property type="entry name" value="LeuD/IlvD-like"/>
    <property type="match status" value="1"/>
</dbReference>
<dbReference type="PANTHER" id="PTHR43345">
    <property type="entry name" value="3-ISOPROPYLMALATE DEHYDRATASE SMALL SUBUNIT 2-RELATED-RELATED"/>
    <property type="match status" value="1"/>
</dbReference>
<proteinExistence type="inferred from homology"/>
<dbReference type="InterPro" id="IPR015928">
    <property type="entry name" value="Aconitase/3IPM_dehydase_swvl"/>
</dbReference>
<evidence type="ECO:0000256" key="4">
    <source>
        <dbReference type="ARBA" id="ARBA00009845"/>
    </source>
</evidence>
<evidence type="ECO:0000313" key="13">
    <source>
        <dbReference type="Proteomes" id="UP001174932"/>
    </source>
</evidence>
<dbReference type="CDD" id="cd01577">
    <property type="entry name" value="IPMI_Swivel"/>
    <property type="match status" value="1"/>
</dbReference>
<dbReference type="InterPro" id="IPR033940">
    <property type="entry name" value="IPMI_Swivel"/>
</dbReference>
<dbReference type="HAMAP" id="MF_01031">
    <property type="entry name" value="LeuD_type1"/>
    <property type="match status" value="1"/>
</dbReference>
<protein>
    <recommendedName>
        <fullName evidence="10">3-isopropylmalate dehydratase small subunit</fullName>
        <ecNumber evidence="10">4.2.1.33</ecNumber>
    </recommendedName>
    <alternativeName>
        <fullName evidence="10">Alpha-IPM isomerase</fullName>
        <shortName evidence="10">IPMI</shortName>
    </alternativeName>
    <alternativeName>
        <fullName evidence="10">Isopropylmalate isomerase</fullName>
    </alternativeName>
</protein>
<dbReference type="Proteomes" id="UP001174932">
    <property type="component" value="Unassembled WGS sequence"/>
</dbReference>
<sequence length="217" mass="23942">MEKFTTLTSVAAPLPEADVDTDIIFPARFLLLLDKAGLGKHLFHERRHAADGSATDFVLNRAPFDQAKILVADANFGSGSSREQAVWSLTDFGIRCVIAPSFGEIFFANCFKNGVLPIVVTGDTHANVMAAARSGEPFTVDLEAQTVLLPNGPSIRFDIDPWRKRALLEGLDEIGTILADDETDIAAFEQRHRTQQPWLFLDDGRLEKFLAQGERND</sequence>
<keyword evidence="8 10" id="KW-0456">Lyase</keyword>
<dbReference type="PANTHER" id="PTHR43345:SF5">
    <property type="entry name" value="3-ISOPROPYLMALATE DEHYDRATASE SMALL SUBUNIT"/>
    <property type="match status" value="1"/>
</dbReference>
<evidence type="ECO:0000256" key="1">
    <source>
        <dbReference type="ARBA" id="ARBA00000491"/>
    </source>
</evidence>
<dbReference type="RefSeq" id="WP_304377931.1">
    <property type="nucleotide sequence ID" value="NZ_JAUOZU010000014.1"/>
</dbReference>
<comment type="subunit">
    <text evidence="5 10">Heterodimer of LeuC and LeuD.</text>
</comment>
<dbReference type="GO" id="GO:0003861">
    <property type="term" value="F:3-isopropylmalate dehydratase activity"/>
    <property type="evidence" value="ECO:0007669"/>
    <property type="project" value="UniProtKB-EC"/>
</dbReference>
<organism evidence="12 13">
    <name type="scientific">Rhizobium alvei</name>
    <dbReference type="NCBI Taxonomy" id="1132659"/>
    <lineage>
        <taxon>Bacteria</taxon>
        <taxon>Pseudomonadati</taxon>
        <taxon>Pseudomonadota</taxon>
        <taxon>Alphaproteobacteria</taxon>
        <taxon>Hyphomicrobiales</taxon>
        <taxon>Rhizobiaceae</taxon>
        <taxon>Rhizobium/Agrobacterium group</taxon>
        <taxon>Rhizobium</taxon>
    </lineage>
</organism>
<comment type="function">
    <text evidence="2 10">Catalyzes the isomerization between 2-isopropylmalate and 3-isopropylmalate, via the formation of 2-isopropylmaleate.</text>
</comment>
<name>A0ABT8YQL1_9HYPH</name>
<gene>
    <name evidence="10 12" type="primary">leuD</name>
    <name evidence="12" type="ORF">Q4481_18750</name>
</gene>